<dbReference type="CDD" id="cd00082">
    <property type="entry name" value="HisKA"/>
    <property type="match status" value="1"/>
</dbReference>
<dbReference type="SUPFAM" id="SSF55874">
    <property type="entry name" value="ATPase domain of HSP90 chaperone/DNA topoisomerase II/histidine kinase"/>
    <property type="match status" value="1"/>
</dbReference>
<keyword evidence="8 10" id="KW-1133">Transmembrane helix</keyword>
<evidence type="ECO:0000313" key="13">
    <source>
        <dbReference type="Proteomes" id="UP000054624"/>
    </source>
</evidence>
<evidence type="ECO:0000256" key="3">
    <source>
        <dbReference type="ARBA" id="ARBA00012438"/>
    </source>
</evidence>
<evidence type="ECO:0000259" key="11">
    <source>
        <dbReference type="PROSITE" id="PS50109"/>
    </source>
</evidence>
<feature type="domain" description="Histidine kinase" evidence="11">
    <location>
        <begin position="243"/>
        <end position="458"/>
    </location>
</feature>
<sequence length="458" mass="50583">MTNSLRVRLLWWLLVPLAIYVFVTGQAAYDNARHTADLVQDNTLIASARMIAGEVEWSDGRLLVDIPPAALEVFASPQGDQVFYNVSVDDGRLLAGVPDFPTRDANGHDSPNYYDAQLNGKPIRAVGFVRQMYDNGAIRRVLVSVGKTEASRDAMLRELWRPQLVRQIEMVLLAVALACIGLTFELRPLLKVKKEVMDRDPMQLEPLRVERLHTELRPIVEAINQCIARLGLQVAAQRRFIADAAHQLRTPLTLLETQLQFARQHRAMEPSLNEALAAMQRSNRSMVGLTNKLLLLAQAEAADYAQLARQKVDLAAIAQDVIEDLAMFAQKREIDLGAELVESTWIIGHEGLLSALVYNVTENAIRYTQAGGHVTVAVMRDAQRVKLAVTDDGPGIPAEARSHVFEPFYRASADTEGTGLGLSIAKEIVQAHRGEIGLAQREHPDRGVIVTASFAALS</sequence>
<dbReference type="AlphaFoldDB" id="A0A158A5W3"/>
<dbReference type="InterPro" id="IPR013727">
    <property type="entry name" value="2CSK_N"/>
</dbReference>
<evidence type="ECO:0000256" key="4">
    <source>
        <dbReference type="ARBA" id="ARBA00022553"/>
    </source>
</evidence>
<dbReference type="STRING" id="1777137.AWB76_01797"/>
<dbReference type="PANTHER" id="PTHR45436:SF1">
    <property type="entry name" value="SENSOR PROTEIN QSEC"/>
    <property type="match status" value="1"/>
</dbReference>
<comment type="subcellular location">
    <subcellularLocation>
        <location evidence="2">Membrane</location>
    </subcellularLocation>
</comment>
<dbReference type="SUPFAM" id="SSF47384">
    <property type="entry name" value="Homodimeric domain of signal transducing histidine kinase"/>
    <property type="match status" value="1"/>
</dbReference>
<dbReference type="EMBL" id="FCOI02000004">
    <property type="protein sequence ID" value="SAK53026.1"/>
    <property type="molecule type" value="Genomic_DNA"/>
</dbReference>
<evidence type="ECO:0000256" key="1">
    <source>
        <dbReference type="ARBA" id="ARBA00000085"/>
    </source>
</evidence>
<dbReference type="EC" id="2.7.13.3" evidence="3"/>
<keyword evidence="4" id="KW-0597">Phosphoprotein</keyword>
<accession>A0A158A5W3</accession>
<dbReference type="SMART" id="SM00388">
    <property type="entry name" value="HisKA"/>
    <property type="match status" value="1"/>
</dbReference>
<dbReference type="Gene3D" id="1.10.287.130">
    <property type="match status" value="1"/>
</dbReference>
<comment type="catalytic activity">
    <reaction evidence="1">
        <text>ATP + protein L-histidine = ADP + protein N-phospho-L-histidine.</text>
        <dbReference type="EC" id="2.7.13.3"/>
    </reaction>
</comment>
<keyword evidence="9 10" id="KW-0472">Membrane</keyword>
<dbReference type="PRINTS" id="PR00344">
    <property type="entry name" value="BCTRLSENSOR"/>
</dbReference>
<dbReference type="InterPro" id="IPR003594">
    <property type="entry name" value="HATPase_dom"/>
</dbReference>
<reference evidence="13" key="1">
    <citation type="submission" date="2016-01" db="EMBL/GenBank/DDBJ databases">
        <authorList>
            <person name="Peeters Charlotte."/>
        </authorList>
    </citation>
    <scope>NUCLEOTIDE SEQUENCE [LARGE SCALE GENOMIC DNA]</scope>
</reference>
<evidence type="ECO:0000256" key="10">
    <source>
        <dbReference type="SAM" id="Phobius"/>
    </source>
</evidence>
<evidence type="ECO:0000256" key="7">
    <source>
        <dbReference type="ARBA" id="ARBA00022777"/>
    </source>
</evidence>
<dbReference type="InterPro" id="IPR036890">
    <property type="entry name" value="HATPase_C_sf"/>
</dbReference>
<protein>
    <recommendedName>
        <fullName evidence="3">histidine kinase</fullName>
        <ecNumber evidence="3">2.7.13.3</ecNumber>
    </recommendedName>
</protein>
<dbReference type="CDD" id="cd00075">
    <property type="entry name" value="HATPase"/>
    <property type="match status" value="1"/>
</dbReference>
<feature type="transmembrane region" description="Helical" evidence="10">
    <location>
        <begin position="9"/>
        <end position="29"/>
    </location>
</feature>
<dbReference type="PROSITE" id="PS50109">
    <property type="entry name" value="HIS_KIN"/>
    <property type="match status" value="1"/>
</dbReference>
<dbReference type="GO" id="GO:0000155">
    <property type="term" value="F:phosphorelay sensor kinase activity"/>
    <property type="evidence" value="ECO:0007669"/>
    <property type="project" value="InterPro"/>
</dbReference>
<keyword evidence="5" id="KW-0808">Transferase</keyword>
<dbReference type="PANTHER" id="PTHR45436">
    <property type="entry name" value="SENSOR HISTIDINE KINASE YKOH"/>
    <property type="match status" value="1"/>
</dbReference>
<proteinExistence type="predicted"/>
<evidence type="ECO:0000256" key="2">
    <source>
        <dbReference type="ARBA" id="ARBA00004370"/>
    </source>
</evidence>
<dbReference type="Pfam" id="PF08521">
    <property type="entry name" value="2CSK_N"/>
    <property type="match status" value="1"/>
</dbReference>
<dbReference type="Pfam" id="PF02518">
    <property type="entry name" value="HATPase_c"/>
    <property type="match status" value="1"/>
</dbReference>
<dbReference type="Pfam" id="PF00512">
    <property type="entry name" value="HisKA"/>
    <property type="match status" value="1"/>
</dbReference>
<name>A0A158A5W3_9BURK</name>
<dbReference type="InterPro" id="IPR005467">
    <property type="entry name" value="His_kinase_dom"/>
</dbReference>
<dbReference type="InterPro" id="IPR036097">
    <property type="entry name" value="HisK_dim/P_sf"/>
</dbReference>
<keyword evidence="6 10" id="KW-0812">Transmembrane</keyword>
<dbReference type="InterPro" id="IPR004358">
    <property type="entry name" value="Sig_transdc_His_kin-like_C"/>
</dbReference>
<evidence type="ECO:0000313" key="12">
    <source>
        <dbReference type="EMBL" id="SAK53026.1"/>
    </source>
</evidence>
<keyword evidence="7 12" id="KW-0418">Kinase</keyword>
<dbReference type="Proteomes" id="UP000054624">
    <property type="component" value="Unassembled WGS sequence"/>
</dbReference>
<dbReference type="Gene3D" id="3.30.565.10">
    <property type="entry name" value="Histidine kinase-like ATPase, C-terminal domain"/>
    <property type="match status" value="1"/>
</dbReference>
<dbReference type="SMART" id="SM00387">
    <property type="entry name" value="HATPase_c"/>
    <property type="match status" value="1"/>
</dbReference>
<gene>
    <name evidence="12" type="ORF">AWB76_01797</name>
</gene>
<evidence type="ECO:0000256" key="8">
    <source>
        <dbReference type="ARBA" id="ARBA00022989"/>
    </source>
</evidence>
<dbReference type="RefSeq" id="WP_061159717.1">
    <property type="nucleotide sequence ID" value="NZ_FCOI02000004.1"/>
</dbReference>
<organism evidence="12 13">
    <name type="scientific">Caballeronia temeraria</name>
    <dbReference type="NCBI Taxonomy" id="1777137"/>
    <lineage>
        <taxon>Bacteria</taxon>
        <taxon>Pseudomonadati</taxon>
        <taxon>Pseudomonadota</taxon>
        <taxon>Betaproteobacteria</taxon>
        <taxon>Burkholderiales</taxon>
        <taxon>Burkholderiaceae</taxon>
        <taxon>Caballeronia</taxon>
    </lineage>
</organism>
<dbReference type="GO" id="GO:0005886">
    <property type="term" value="C:plasma membrane"/>
    <property type="evidence" value="ECO:0007669"/>
    <property type="project" value="TreeGrafter"/>
</dbReference>
<evidence type="ECO:0000256" key="9">
    <source>
        <dbReference type="ARBA" id="ARBA00023136"/>
    </source>
</evidence>
<evidence type="ECO:0000256" key="6">
    <source>
        <dbReference type="ARBA" id="ARBA00022692"/>
    </source>
</evidence>
<dbReference type="InterPro" id="IPR050428">
    <property type="entry name" value="TCS_sensor_his_kinase"/>
</dbReference>
<evidence type="ECO:0000256" key="5">
    <source>
        <dbReference type="ARBA" id="ARBA00022679"/>
    </source>
</evidence>
<dbReference type="OrthoDB" id="8554694at2"/>
<keyword evidence="13" id="KW-1185">Reference proteome</keyword>
<dbReference type="InterPro" id="IPR003661">
    <property type="entry name" value="HisK_dim/P_dom"/>
</dbReference>